<organism evidence="1 2">
    <name type="scientific">Rhizoctonia solani AG-3 Rhs1AP</name>
    <dbReference type="NCBI Taxonomy" id="1086054"/>
    <lineage>
        <taxon>Eukaryota</taxon>
        <taxon>Fungi</taxon>
        <taxon>Dikarya</taxon>
        <taxon>Basidiomycota</taxon>
        <taxon>Agaricomycotina</taxon>
        <taxon>Agaricomycetes</taxon>
        <taxon>Cantharellales</taxon>
        <taxon>Ceratobasidiaceae</taxon>
        <taxon>Rhizoctonia</taxon>
    </lineage>
</organism>
<evidence type="ECO:0000313" key="1">
    <source>
        <dbReference type="EMBL" id="EUC58198.1"/>
    </source>
</evidence>
<dbReference type="AlphaFoldDB" id="A0A0A1UJ22"/>
<feature type="non-terminal residue" evidence="1">
    <location>
        <position position="289"/>
    </location>
</feature>
<gene>
    <name evidence="1" type="ORF">RSOL_236970</name>
</gene>
<dbReference type="OrthoDB" id="3240922at2759"/>
<reference evidence="2" key="1">
    <citation type="journal article" date="2014" name="Genome Announc.">
        <title>Draft genome sequence of the plant-pathogenic soil fungus Rhizoctonia solani anastomosis group 3 strain Rhs1AP.</title>
        <authorList>
            <person name="Cubeta M.A."/>
            <person name="Thomas E."/>
            <person name="Dean R.A."/>
            <person name="Jabaji S."/>
            <person name="Neate S.M."/>
            <person name="Tavantzis S."/>
            <person name="Toda T."/>
            <person name="Vilgalys R."/>
            <person name="Bharathan N."/>
            <person name="Fedorova-Abrams N."/>
            <person name="Pakala S.B."/>
            <person name="Pakala S.M."/>
            <person name="Zafar N."/>
            <person name="Joardar V."/>
            <person name="Losada L."/>
            <person name="Nierman W.C."/>
        </authorList>
    </citation>
    <scope>NUCLEOTIDE SEQUENCE [LARGE SCALE GENOMIC DNA]</scope>
    <source>
        <strain evidence="2">AG-3</strain>
    </source>
</reference>
<sequence>MGFLLMSIDEDELLQHLCPDFREEYLALKMLALDEPIKAGSNAQYLVEIALETSICDLEGPPNHGEARTPEYHKAICQSVISYYLLGTSRASTFHEHADVRAFAKGFNVPLKDGVGFGKLLEDRSVELFPGLWCREIPSPEILLQHLRISALVDEDHDPRALSSSEVVISNAIKRYLGIPGHPDCPGLQAILPREWFSKHKDDTTLRSRLFLQAATGSSTTPTEPGWTITVELARDRGKGPESETPRPLEWHLCAHSVTLWYDEDLVNALYTWKGAVAFQWYEAALVSS</sequence>
<dbReference type="Proteomes" id="UP000030108">
    <property type="component" value="Unassembled WGS sequence"/>
</dbReference>
<name>A0A0A1UJ22_9AGAM</name>
<evidence type="ECO:0000313" key="2">
    <source>
        <dbReference type="Proteomes" id="UP000030108"/>
    </source>
</evidence>
<comment type="caution">
    <text evidence="1">The sequence shown here is derived from an EMBL/GenBank/DDBJ whole genome shotgun (WGS) entry which is preliminary data.</text>
</comment>
<accession>A0A0A1UJ22</accession>
<proteinExistence type="predicted"/>
<protein>
    <submittedName>
        <fullName evidence="1">Uncharacterized protein</fullName>
    </submittedName>
</protein>
<dbReference type="EMBL" id="JATN01000321">
    <property type="protein sequence ID" value="EUC58198.1"/>
    <property type="molecule type" value="Genomic_DNA"/>
</dbReference>